<dbReference type="OrthoDB" id="9815559at2"/>
<keyword evidence="1 4" id="KW-0808">Transferase</keyword>
<dbReference type="InterPro" id="IPR029044">
    <property type="entry name" value="Nucleotide-diphossugar_trans"/>
</dbReference>
<sequence>MKVVGVIPSRYKSSRFPGKPLADLHGKPMIWWVYQQVSKVRNFDEVYVATDNQEIYDVCTGYGFKVLMTSEKHTNPTERTHEVSDKIPADIYVFIGGDEPLIEAQAIEKVVETAKNTPEFFVANAMTTIKTGPEVIDFTNIKMIANEAGDGLYTSRSPLPYPKGSLEFDYKKFVGICAFTKEALDFFVTTPQSLLEKVEECDLIRYIEHHKKVKFVDVDCRTVSVDTPKDLEMVKDLMVAEGIVG</sequence>
<dbReference type="NCBIfam" id="NF003952">
    <property type="entry name" value="PRK05450.1-5"/>
    <property type="match status" value="1"/>
</dbReference>
<evidence type="ECO:0000313" key="4">
    <source>
        <dbReference type="EMBL" id="TLC98888.1"/>
    </source>
</evidence>
<dbReference type="NCBIfam" id="NF009905">
    <property type="entry name" value="PRK13368.1"/>
    <property type="match status" value="1"/>
</dbReference>
<dbReference type="Pfam" id="PF02348">
    <property type="entry name" value="CTP_transf_3"/>
    <property type="match status" value="1"/>
</dbReference>
<dbReference type="SUPFAM" id="SSF53448">
    <property type="entry name" value="Nucleotide-diphospho-sugar transferases"/>
    <property type="match status" value="1"/>
</dbReference>
<dbReference type="PANTHER" id="PTHR42866">
    <property type="entry name" value="3-DEOXY-MANNO-OCTULOSONATE CYTIDYLYLTRANSFERASE"/>
    <property type="match status" value="1"/>
</dbReference>
<organism evidence="4 5">
    <name type="scientific">Robinsoniella peoriensis</name>
    <dbReference type="NCBI Taxonomy" id="180332"/>
    <lineage>
        <taxon>Bacteria</taxon>
        <taxon>Bacillati</taxon>
        <taxon>Bacillota</taxon>
        <taxon>Clostridia</taxon>
        <taxon>Lachnospirales</taxon>
        <taxon>Lachnospiraceae</taxon>
        <taxon>Robinsoniella</taxon>
    </lineage>
</organism>
<dbReference type="Gene3D" id="3.90.550.10">
    <property type="entry name" value="Spore Coat Polysaccharide Biosynthesis Protein SpsA, Chain A"/>
    <property type="match status" value="1"/>
</dbReference>
<dbReference type="PANTHER" id="PTHR42866:SF2">
    <property type="entry name" value="3-DEOXY-MANNO-OCTULOSONATE CYTIDYLYLTRANSFERASE, MITOCHONDRIAL"/>
    <property type="match status" value="1"/>
</dbReference>
<dbReference type="GO" id="GO:0005829">
    <property type="term" value="C:cytosol"/>
    <property type="evidence" value="ECO:0007669"/>
    <property type="project" value="TreeGrafter"/>
</dbReference>
<dbReference type="RefSeq" id="WP_027296784.1">
    <property type="nucleotide sequence ID" value="NZ_CABMJZ010000073.1"/>
</dbReference>
<dbReference type="STRING" id="180332.GCA_000797495_02708"/>
<dbReference type="CDD" id="cd02517">
    <property type="entry name" value="CMP-KDO-Synthetase"/>
    <property type="match status" value="1"/>
</dbReference>
<evidence type="ECO:0000313" key="5">
    <source>
        <dbReference type="Proteomes" id="UP000306509"/>
    </source>
</evidence>
<proteinExistence type="predicted"/>
<comment type="caution">
    <text evidence="4">The sequence shown here is derived from an EMBL/GenBank/DDBJ whole genome shotgun (WGS) entry which is preliminary data.</text>
</comment>
<keyword evidence="5" id="KW-1185">Reference proteome</keyword>
<reference evidence="4 5" key="1">
    <citation type="journal article" date="2019" name="Anaerobe">
        <title>Detection of Robinsoniella peoriensis in multiple bone samples of a trauma patient.</title>
        <authorList>
            <person name="Schrottner P."/>
            <person name="Hartwich K."/>
            <person name="Bunk B."/>
            <person name="Schober I."/>
            <person name="Helbig S."/>
            <person name="Rudolph W.W."/>
            <person name="Gunzer F."/>
        </authorList>
    </citation>
    <scope>NUCLEOTIDE SEQUENCE [LARGE SCALE GENOMIC DNA]</scope>
    <source>
        <strain evidence="4 5">DSM 106044</strain>
    </source>
</reference>
<evidence type="ECO:0000256" key="3">
    <source>
        <dbReference type="ARBA" id="ARBA00022985"/>
    </source>
</evidence>
<keyword evidence="2 4" id="KW-0548">Nucleotidyltransferase</keyword>
<dbReference type="Proteomes" id="UP000306509">
    <property type="component" value="Unassembled WGS sequence"/>
</dbReference>
<dbReference type="GO" id="GO:0008690">
    <property type="term" value="F:3-deoxy-manno-octulosonate cytidylyltransferase activity"/>
    <property type="evidence" value="ECO:0007669"/>
    <property type="project" value="UniProtKB-EC"/>
</dbReference>
<name>A0A4U8Q3D6_9FIRM</name>
<keyword evidence="3" id="KW-0448">Lipopolysaccharide biosynthesis</keyword>
<dbReference type="EMBL" id="QGQD01000079">
    <property type="protein sequence ID" value="TLC98888.1"/>
    <property type="molecule type" value="Genomic_DNA"/>
</dbReference>
<dbReference type="AlphaFoldDB" id="A0A4U8Q3D6"/>
<dbReference type="InterPro" id="IPR004528">
    <property type="entry name" value="KdsB"/>
</dbReference>
<accession>A0A4U8Q3D6</accession>
<protein>
    <submittedName>
        <fullName evidence="4">3-deoxy-manno-octulosonate cytidylyltransferase</fullName>
        <ecNumber evidence="4">2.7.7.38</ecNumber>
    </submittedName>
</protein>
<gene>
    <name evidence="4" type="primary">kpsU</name>
    <name evidence="4" type="ORF">DSM106044_04218</name>
</gene>
<evidence type="ECO:0000256" key="2">
    <source>
        <dbReference type="ARBA" id="ARBA00022695"/>
    </source>
</evidence>
<dbReference type="InterPro" id="IPR003329">
    <property type="entry name" value="Cytidylyl_trans"/>
</dbReference>
<dbReference type="EC" id="2.7.7.38" evidence="4"/>
<dbReference type="GO" id="GO:0009103">
    <property type="term" value="P:lipopolysaccharide biosynthetic process"/>
    <property type="evidence" value="ECO:0007669"/>
    <property type="project" value="UniProtKB-KW"/>
</dbReference>
<evidence type="ECO:0000256" key="1">
    <source>
        <dbReference type="ARBA" id="ARBA00022679"/>
    </source>
</evidence>